<evidence type="ECO:0000313" key="3">
    <source>
        <dbReference type="EMBL" id="KAK6974872.1"/>
    </source>
</evidence>
<proteinExistence type="predicted"/>
<evidence type="ECO:0000259" key="2">
    <source>
        <dbReference type="Pfam" id="PF18803"/>
    </source>
</evidence>
<sequence>MSRKRVKIENASMKEHLDDSESDSDNERRLRRRRTFVRQTQGPVLSSAPLAPTPAPAPAPPPPPPPPPRKQGASVGMSEAAKLFDEIQNAIIETRQYHPHIGRECQCGNPARFRCSDMCHKSPMMCAECIVKKHYDHPFHHIDEWNGTYFARTSLKRLGLVVQTDLNSGPLPCPHVSETSVVSRDIVVLDHNGFHTIKVHFCACRRNNANVPEWEQLLNIQLFPATWRIPSTAFTFTVLRQFHVCSLTSKITAYDFVRSLAKLTDGAFPQDAANRCREFICAYRVWRFLALARRSGQAHGIDVHWPWRRPGSLTVRCPACPEVGFNVDEDVMLSALETEKHKFTLYLSVDGNFKLQKKNKQSRQDPDDFALNDGHGYFVETKEFEEYLSVVRPEPETVSTCSHFRAARLQNFAKFKNVEVSGVVAVQCARHGFYMPNGMVDLKKGEAFANTDYAVIQAMSEAAKQRFIFLTYDIWCQYKINFVSRIDERFNTMVPIVQRVEGAVPKMHIEDHQGKCQTVENLNYRKGAGATAGELIETGWAEHNLTAGSTKEQNKGHRHDSIDGTSGHWNWEKLIKITSSLSRLYRQNEIEIRRREADFDGCNEMMAPELVAEWEKMPLTPAVFDADPKFRPPTHAAAYEKLVAQEQAAKREGLANYSGDSELIAIALMVENSQLDFNRTVKKKTPEEVQAQRVQLIESLSDLRLRQVQRIPEFQPLLPDMDVDSPETQPLFLPSQFAENQRSELRLTPLAQIEYKLREGAAYEYLDKVRDAITLYNKFRKGNIGLGGRAKTRAANYIHTLWSEVTTAWHAYEVHRKALLALGLPGDDQALQPLIREQLKGKSGLSQKPGQTKEAEPWFWRVGRPSNLSDKETNEWIQEMNRVRWFRVRAIRDRALEEREILEQEFSRTLRSFQAQAKIWKVLAEDCPPQQPGRRAYAEKQGAMYSELGNRCMAAKDGLPKLIQEDLTKEEKKQDSEANHVRKLAESENFFAEDLGTVCFIRT</sequence>
<comment type="caution">
    <text evidence="3">The sequence shown here is derived from an EMBL/GenBank/DDBJ whole genome shotgun (WGS) entry which is preliminary data.</text>
</comment>
<dbReference type="EMBL" id="JAWWNJ010000178">
    <property type="protein sequence ID" value="KAK6974872.1"/>
    <property type="molecule type" value="Genomic_DNA"/>
</dbReference>
<feature type="domain" description="CxC2-like cysteine cluster KDZ transposase-associated" evidence="2">
    <location>
        <begin position="155"/>
        <end position="266"/>
    </location>
</feature>
<gene>
    <name evidence="3" type="ORF">R3P38DRAFT_2583353</name>
</gene>
<dbReference type="Pfam" id="PF18758">
    <property type="entry name" value="KDZ"/>
    <property type="match status" value="1"/>
</dbReference>
<feature type="compositionally biased region" description="Pro residues" evidence="1">
    <location>
        <begin position="51"/>
        <end position="69"/>
    </location>
</feature>
<dbReference type="PANTHER" id="PTHR33104:SF2">
    <property type="entry name" value="CXC3 LIKE CYSTEINE CLUSTER DOMAIN-CONTAINING PROTEIN"/>
    <property type="match status" value="1"/>
</dbReference>
<dbReference type="Proteomes" id="UP001362999">
    <property type="component" value="Unassembled WGS sequence"/>
</dbReference>
<organism evidence="3 4">
    <name type="scientific">Favolaschia claudopus</name>
    <dbReference type="NCBI Taxonomy" id="2862362"/>
    <lineage>
        <taxon>Eukaryota</taxon>
        <taxon>Fungi</taxon>
        <taxon>Dikarya</taxon>
        <taxon>Basidiomycota</taxon>
        <taxon>Agaricomycotina</taxon>
        <taxon>Agaricomycetes</taxon>
        <taxon>Agaricomycetidae</taxon>
        <taxon>Agaricales</taxon>
        <taxon>Marasmiineae</taxon>
        <taxon>Mycenaceae</taxon>
        <taxon>Favolaschia</taxon>
    </lineage>
</organism>
<keyword evidence="4" id="KW-1185">Reference proteome</keyword>
<protein>
    <recommendedName>
        <fullName evidence="2">CxC2-like cysteine cluster KDZ transposase-associated domain-containing protein</fullName>
    </recommendedName>
</protein>
<dbReference type="Pfam" id="PF18803">
    <property type="entry name" value="CxC2"/>
    <property type="match status" value="1"/>
</dbReference>
<dbReference type="AlphaFoldDB" id="A0AAV9Z9G3"/>
<accession>A0AAV9Z9G3</accession>
<dbReference type="InterPro" id="IPR040521">
    <property type="entry name" value="KDZ"/>
</dbReference>
<evidence type="ECO:0000256" key="1">
    <source>
        <dbReference type="SAM" id="MobiDB-lite"/>
    </source>
</evidence>
<name>A0AAV9Z9G3_9AGAR</name>
<reference evidence="3 4" key="1">
    <citation type="journal article" date="2024" name="J Genomics">
        <title>Draft genome sequencing and assembly of Favolaschia claudopus CIRM-BRFM 2984 isolated from oak limbs.</title>
        <authorList>
            <person name="Navarro D."/>
            <person name="Drula E."/>
            <person name="Chaduli D."/>
            <person name="Cazenave R."/>
            <person name="Ahrendt S."/>
            <person name="Wang J."/>
            <person name="Lipzen A."/>
            <person name="Daum C."/>
            <person name="Barry K."/>
            <person name="Grigoriev I.V."/>
            <person name="Favel A."/>
            <person name="Rosso M.N."/>
            <person name="Martin F."/>
        </authorList>
    </citation>
    <scope>NUCLEOTIDE SEQUENCE [LARGE SCALE GENOMIC DNA]</scope>
    <source>
        <strain evidence="3 4">CIRM-BRFM 2984</strain>
    </source>
</reference>
<evidence type="ECO:0000313" key="4">
    <source>
        <dbReference type="Proteomes" id="UP001362999"/>
    </source>
</evidence>
<feature type="region of interest" description="Disordered" evidence="1">
    <location>
        <begin position="1"/>
        <end position="76"/>
    </location>
</feature>
<dbReference type="PANTHER" id="PTHR33104">
    <property type="entry name" value="SI:DKEY-29D5.2"/>
    <property type="match status" value="1"/>
</dbReference>
<dbReference type="InterPro" id="IPR041457">
    <property type="entry name" value="CxC2_KDZ-assoc"/>
</dbReference>